<protein>
    <recommendedName>
        <fullName evidence="13">ATP synthase subunit c</fullName>
    </recommendedName>
    <alternativeName>
        <fullName evidence="13">ATP synthase F(0) sector subunit c</fullName>
    </alternativeName>
    <alternativeName>
        <fullName evidence="13">F-type ATPase subunit c</fullName>
        <shortName evidence="13">F-ATPase subunit c</shortName>
    </alternativeName>
    <alternativeName>
        <fullName evidence="13">Lipid-binding protein</fullName>
    </alternativeName>
</protein>
<dbReference type="InterPro" id="IPR005953">
    <property type="entry name" value="ATP_synth_csu_bac/chlpt"/>
</dbReference>
<evidence type="ECO:0000313" key="16">
    <source>
        <dbReference type="Proteomes" id="UP001523550"/>
    </source>
</evidence>
<dbReference type="HAMAP" id="MF_01396">
    <property type="entry name" value="ATP_synth_c_bact"/>
    <property type="match status" value="1"/>
</dbReference>
<keyword evidence="3 13" id="KW-0813">Transport</keyword>
<feature type="site" description="Reversibly protonated during proton transport" evidence="13">
    <location>
        <position position="68"/>
    </location>
</feature>
<evidence type="ECO:0000256" key="6">
    <source>
        <dbReference type="ARBA" id="ARBA00022781"/>
    </source>
</evidence>
<evidence type="ECO:0000256" key="4">
    <source>
        <dbReference type="ARBA" id="ARBA00022547"/>
    </source>
</evidence>
<reference evidence="15 16" key="1">
    <citation type="submission" date="2022-03" db="EMBL/GenBank/DDBJ databases">
        <title>Genomic Encyclopedia of Type Strains, Phase III (KMG-III): the genomes of soil and plant-associated and newly described type strains.</title>
        <authorList>
            <person name="Whitman W."/>
        </authorList>
    </citation>
    <scope>NUCLEOTIDE SEQUENCE [LARGE SCALE GENOMIC DNA]</scope>
    <source>
        <strain evidence="15 16">BSker1</strain>
    </source>
</reference>
<evidence type="ECO:0000256" key="1">
    <source>
        <dbReference type="ARBA" id="ARBA00004141"/>
    </source>
</evidence>
<evidence type="ECO:0000259" key="14">
    <source>
        <dbReference type="Pfam" id="PF00137"/>
    </source>
</evidence>
<evidence type="ECO:0000256" key="2">
    <source>
        <dbReference type="ARBA" id="ARBA00006704"/>
    </source>
</evidence>
<comment type="caution">
    <text evidence="15">The sequence shown here is derived from an EMBL/GenBank/DDBJ whole genome shotgun (WGS) entry which is preliminary data.</text>
</comment>
<evidence type="ECO:0000256" key="3">
    <source>
        <dbReference type="ARBA" id="ARBA00022448"/>
    </source>
</evidence>
<evidence type="ECO:0000256" key="12">
    <source>
        <dbReference type="ARBA" id="ARBA00025198"/>
    </source>
</evidence>
<keyword evidence="8 13" id="KW-0406">Ion transport</keyword>
<dbReference type="InterPro" id="IPR038662">
    <property type="entry name" value="ATP_synth_F0_csu_sf"/>
</dbReference>
<keyword evidence="13" id="KW-1003">Cell membrane</keyword>
<keyword evidence="11 13" id="KW-0066">ATP synthesis</keyword>
<keyword evidence="7 13" id="KW-1133">Transmembrane helix</keyword>
<evidence type="ECO:0000256" key="9">
    <source>
        <dbReference type="ARBA" id="ARBA00023121"/>
    </source>
</evidence>
<evidence type="ECO:0000313" key="15">
    <source>
        <dbReference type="EMBL" id="MCP1728235.1"/>
    </source>
</evidence>
<dbReference type="NCBIfam" id="TIGR01260">
    <property type="entry name" value="ATP_synt_c"/>
    <property type="match status" value="1"/>
</dbReference>
<gene>
    <name evidence="13" type="primary">atpE</name>
    <name evidence="15" type="ORF">J2T60_002235</name>
</gene>
<proteinExistence type="inferred from homology"/>
<dbReference type="Proteomes" id="UP001523550">
    <property type="component" value="Unassembled WGS sequence"/>
</dbReference>
<dbReference type="NCBIfam" id="NF005363">
    <property type="entry name" value="PRK06876.1"/>
    <property type="match status" value="1"/>
</dbReference>
<comment type="function">
    <text evidence="13">Key component of the F(0) channel; it plays a direct role in translocation across the membrane. A homomeric c-ring of between 10-14 subunits forms the central stalk rotor element with the F(1) delta and epsilon subunits.</text>
</comment>
<sequence length="95" mass="9615">METEIAAAIAQLQGMTVLAVGIIVGLGAIGTAIGFGLLGGRFLESAARQPELVGMLQVRMFILAGLLDAVAMIGVGLGVWFAVASPFLGALEGML</sequence>
<evidence type="ECO:0000256" key="8">
    <source>
        <dbReference type="ARBA" id="ARBA00023065"/>
    </source>
</evidence>
<comment type="subcellular location">
    <subcellularLocation>
        <location evidence="13">Cell membrane</location>
        <topology evidence="13">Multi-pass membrane protein</topology>
    </subcellularLocation>
    <subcellularLocation>
        <location evidence="1">Membrane</location>
        <topology evidence="1">Multi-pass membrane protein</topology>
    </subcellularLocation>
</comment>
<dbReference type="PROSITE" id="PS00605">
    <property type="entry name" value="ATPASE_C"/>
    <property type="match status" value="1"/>
</dbReference>
<organism evidence="15 16">
    <name type="scientific">Natronospira proteinivora</name>
    <dbReference type="NCBI Taxonomy" id="1807133"/>
    <lineage>
        <taxon>Bacteria</taxon>
        <taxon>Pseudomonadati</taxon>
        <taxon>Pseudomonadota</taxon>
        <taxon>Gammaproteobacteria</taxon>
        <taxon>Natronospirales</taxon>
        <taxon>Natronospiraceae</taxon>
        <taxon>Natronospira</taxon>
    </lineage>
</organism>
<dbReference type="InterPro" id="IPR002379">
    <property type="entry name" value="ATPase_proteolipid_c-like_dom"/>
</dbReference>
<comment type="function">
    <text evidence="12 13">F(1)F(0) ATP synthase produces ATP from ADP in the presence of a proton or sodium gradient. F-type ATPases consist of two structural domains, F(1) containing the extramembraneous catalytic core and F(0) containing the membrane proton channel, linked together by a central stalk and a peripheral stalk. During catalysis, ATP synthesis in the catalytic domain of F(1) is coupled via a rotary mechanism of the central stalk subunits to proton translocation.</text>
</comment>
<keyword evidence="9 13" id="KW-0446">Lipid-binding</keyword>
<dbReference type="InterPro" id="IPR000454">
    <property type="entry name" value="ATP_synth_F0_csu"/>
</dbReference>
<feature type="domain" description="V-ATPase proteolipid subunit C-like" evidence="14">
    <location>
        <begin position="18"/>
        <end position="79"/>
    </location>
</feature>
<dbReference type="CDD" id="cd18185">
    <property type="entry name" value="ATP-synt_Fo_c_ATPE"/>
    <property type="match status" value="1"/>
</dbReference>
<keyword evidence="6 13" id="KW-0375">Hydrogen ion transport</keyword>
<evidence type="ECO:0000256" key="7">
    <source>
        <dbReference type="ARBA" id="ARBA00022989"/>
    </source>
</evidence>
<evidence type="ECO:0000256" key="13">
    <source>
        <dbReference type="HAMAP-Rule" id="MF_01396"/>
    </source>
</evidence>
<keyword evidence="16" id="KW-1185">Reference proteome</keyword>
<feature type="transmembrane region" description="Helical" evidence="13">
    <location>
        <begin position="17"/>
        <end position="39"/>
    </location>
</feature>
<comment type="similarity">
    <text evidence="2 13">Belongs to the ATPase C chain family.</text>
</comment>
<evidence type="ECO:0000256" key="11">
    <source>
        <dbReference type="ARBA" id="ARBA00023310"/>
    </source>
</evidence>
<name>A0ABT1GA93_9GAMM</name>
<keyword evidence="5 13" id="KW-0812">Transmembrane</keyword>
<accession>A0ABT1GA93</accession>
<dbReference type="InterPro" id="IPR020537">
    <property type="entry name" value="ATP_synth_F0_csu_DDCD_BS"/>
</dbReference>
<dbReference type="InterPro" id="IPR035921">
    <property type="entry name" value="F/V-ATP_Csub_sf"/>
</dbReference>
<dbReference type="EMBL" id="JALJYF010000002">
    <property type="protein sequence ID" value="MCP1728235.1"/>
    <property type="molecule type" value="Genomic_DNA"/>
</dbReference>
<evidence type="ECO:0000256" key="10">
    <source>
        <dbReference type="ARBA" id="ARBA00023136"/>
    </source>
</evidence>
<dbReference type="Pfam" id="PF00137">
    <property type="entry name" value="ATP-synt_C"/>
    <property type="match status" value="1"/>
</dbReference>
<dbReference type="SUPFAM" id="SSF81333">
    <property type="entry name" value="F1F0 ATP synthase subunit C"/>
    <property type="match status" value="1"/>
</dbReference>
<dbReference type="Gene3D" id="1.20.20.10">
    <property type="entry name" value="F1F0 ATP synthase subunit C"/>
    <property type="match status" value="1"/>
</dbReference>
<evidence type="ECO:0000256" key="5">
    <source>
        <dbReference type="ARBA" id="ARBA00022692"/>
    </source>
</evidence>
<keyword evidence="10 13" id="KW-0472">Membrane</keyword>
<keyword evidence="4 13" id="KW-0138">CF(0)</keyword>
<feature type="transmembrane region" description="Helical" evidence="13">
    <location>
        <begin position="60"/>
        <end position="83"/>
    </location>
</feature>